<evidence type="ECO:0000313" key="2">
    <source>
        <dbReference type="Proteomes" id="UP000199580"/>
    </source>
</evidence>
<organism evidence="1 2">
    <name type="scientific">Flavobacterium noncentrifugens</name>
    <dbReference type="NCBI Taxonomy" id="1128970"/>
    <lineage>
        <taxon>Bacteria</taxon>
        <taxon>Pseudomonadati</taxon>
        <taxon>Bacteroidota</taxon>
        <taxon>Flavobacteriia</taxon>
        <taxon>Flavobacteriales</taxon>
        <taxon>Flavobacteriaceae</taxon>
        <taxon>Flavobacterium</taxon>
    </lineage>
</organism>
<proteinExistence type="predicted"/>
<dbReference type="Gene3D" id="3.30.530.20">
    <property type="match status" value="1"/>
</dbReference>
<gene>
    <name evidence="1" type="ORF">SAMN04487935_2672</name>
</gene>
<reference evidence="1 2" key="1">
    <citation type="submission" date="2016-10" db="EMBL/GenBank/DDBJ databases">
        <authorList>
            <person name="de Groot N.N."/>
        </authorList>
    </citation>
    <scope>NUCLEOTIDE SEQUENCE [LARGE SCALE GENOMIC DNA]</scope>
    <source>
        <strain evidence="1 2">CGMCC 1.10076</strain>
    </source>
</reference>
<sequence length="148" mass="17099">MVYLIRVEFKTLVKCSIKIQNSEAQLLVRKPASAVFEALTNPEITTQTWEWEMYNVSTTIKILEIILNEKIRFEWGEPRRIATFSLKDLGENQTYVLVKETGYTESGDALLSIPQLNRRIYDRLDGMKAYLEHGLKLNLIADKFPSGK</sequence>
<evidence type="ECO:0000313" key="1">
    <source>
        <dbReference type="EMBL" id="SDK16526.1"/>
    </source>
</evidence>
<dbReference type="STRING" id="1128970.SAMN04487935_2672"/>
<dbReference type="EMBL" id="FNEZ01000004">
    <property type="protein sequence ID" value="SDK16526.1"/>
    <property type="molecule type" value="Genomic_DNA"/>
</dbReference>
<dbReference type="InterPro" id="IPR023393">
    <property type="entry name" value="START-like_dom_sf"/>
</dbReference>
<accession>A0A1G8ZN47</accession>
<keyword evidence="2" id="KW-1185">Reference proteome</keyword>
<evidence type="ECO:0008006" key="3">
    <source>
        <dbReference type="Google" id="ProtNLM"/>
    </source>
</evidence>
<dbReference type="AlphaFoldDB" id="A0A1G8ZN47"/>
<dbReference type="SUPFAM" id="SSF55961">
    <property type="entry name" value="Bet v1-like"/>
    <property type="match status" value="1"/>
</dbReference>
<dbReference type="Proteomes" id="UP000199580">
    <property type="component" value="Unassembled WGS sequence"/>
</dbReference>
<protein>
    <recommendedName>
        <fullName evidence="3">Activator of Hsp90 ATPase homolog 1-like protein</fullName>
    </recommendedName>
</protein>
<name>A0A1G8ZN47_9FLAO</name>